<organism evidence="2 3">
    <name type="scientific">Stephania yunnanensis</name>
    <dbReference type="NCBI Taxonomy" id="152371"/>
    <lineage>
        <taxon>Eukaryota</taxon>
        <taxon>Viridiplantae</taxon>
        <taxon>Streptophyta</taxon>
        <taxon>Embryophyta</taxon>
        <taxon>Tracheophyta</taxon>
        <taxon>Spermatophyta</taxon>
        <taxon>Magnoliopsida</taxon>
        <taxon>Ranunculales</taxon>
        <taxon>Menispermaceae</taxon>
        <taxon>Menispermoideae</taxon>
        <taxon>Cissampelideae</taxon>
        <taxon>Stephania</taxon>
    </lineage>
</organism>
<dbReference type="EMBL" id="JBBNAF010000007">
    <property type="protein sequence ID" value="KAK9128086.1"/>
    <property type="molecule type" value="Genomic_DNA"/>
</dbReference>
<accession>A0AAP0J873</accession>
<evidence type="ECO:0000313" key="2">
    <source>
        <dbReference type="EMBL" id="KAK9128086.1"/>
    </source>
</evidence>
<feature type="transmembrane region" description="Helical" evidence="1">
    <location>
        <begin position="12"/>
        <end position="32"/>
    </location>
</feature>
<protein>
    <submittedName>
        <fullName evidence="2">Uncharacterized protein</fullName>
    </submittedName>
</protein>
<keyword evidence="1" id="KW-0812">Transmembrane</keyword>
<gene>
    <name evidence="2" type="ORF">Syun_016883</name>
</gene>
<evidence type="ECO:0000313" key="3">
    <source>
        <dbReference type="Proteomes" id="UP001420932"/>
    </source>
</evidence>
<keyword evidence="1" id="KW-1133">Transmembrane helix</keyword>
<reference evidence="2 3" key="1">
    <citation type="submission" date="2024-01" db="EMBL/GenBank/DDBJ databases">
        <title>Genome assemblies of Stephania.</title>
        <authorList>
            <person name="Yang L."/>
        </authorList>
    </citation>
    <scope>NUCLEOTIDE SEQUENCE [LARGE SCALE GENOMIC DNA]</scope>
    <source>
        <strain evidence="2">YNDBR</strain>
        <tissue evidence="2">Leaf</tissue>
    </source>
</reference>
<dbReference type="AlphaFoldDB" id="A0AAP0J873"/>
<comment type="caution">
    <text evidence="2">The sequence shown here is derived from an EMBL/GenBank/DDBJ whole genome shotgun (WGS) entry which is preliminary data.</text>
</comment>
<keyword evidence="3" id="KW-1185">Reference proteome</keyword>
<keyword evidence="1" id="KW-0472">Membrane</keyword>
<dbReference type="Proteomes" id="UP001420932">
    <property type="component" value="Unassembled WGS sequence"/>
</dbReference>
<proteinExistence type="predicted"/>
<sequence length="60" mass="6923">MTGLKGEAIKFCVTSLVPFFSMYVLLFFNIIYCINEFWGTCEIMNSFEIVEMVLGRNGRV</sequence>
<name>A0AAP0J873_9MAGN</name>
<evidence type="ECO:0000256" key="1">
    <source>
        <dbReference type="SAM" id="Phobius"/>
    </source>
</evidence>